<dbReference type="KEGG" id="tet:TTHERM_00436240"/>
<dbReference type="Proteomes" id="UP000009168">
    <property type="component" value="Unassembled WGS sequence"/>
</dbReference>
<accession>I7MER9</accession>
<dbReference type="PANTHER" id="PTHR43895">
    <property type="entry name" value="CALCIUM/CALMODULIN-DEPENDENT PROTEIN KINASE KINASE-RELATED"/>
    <property type="match status" value="1"/>
</dbReference>
<sequence length="281" mass="32058">MDKYELQTLLSSSETADVHLCSTPKNTAIKIFKKEVAFKMELKSLTFLEKIPNVIKMKGFIDELPTQAIFLEYASNGTLFKFVANNNGLTEEGAHYFFKQIIKVVEILHSSQIVHRDIKLENILLDENYNAYLCDFGNAIFLKQIHDLEFIPSAGTQCCRAPELIRQKSDNLLVPRKPDAIDLKKADVFSLGVLLFTMVFCKQPFSKADSSDFFFQTLTKSKSKFWNLFAIEPSPLLKDLINQLIAPNPSDRLTIQEILSHQWIVQTESSVQNLKKASEKE</sequence>
<proteinExistence type="predicted"/>
<keyword evidence="4" id="KW-0547">Nucleotide-binding</keyword>
<reference evidence="11" key="1">
    <citation type="journal article" date="2006" name="PLoS Biol.">
        <title>Macronuclear genome sequence of the ciliate Tetrahymena thermophila, a model eukaryote.</title>
        <authorList>
            <person name="Eisen J.A."/>
            <person name="Coyne R.S."/>
            <person name="Wu M."/>
            <person name="Wu D."/>
            <person name="Thiagarajan M."/>
            <person name="Wortman J.R."/>
            <person name="Badger J.H."/>
            <person name="Ren Q."/>
            <person name="Amedeo P."/>
            <person name="Jones K.M."/>
            <person name="Tallon L.J."/>
            <person name="Delcher A.L."/>
            <person name="Salzberg S.L."/>
            <person name="Silva J.C."/>
            <person name="Haas B.J."/>
            <person name="Majoros W.H."/>
            <person name="Farzad M."/>
            <person name="Carlton J.M."/>
            <person name="Smith R.K. Jr."/>
            <person name="Garg J."/>
            <person name="Pearlman R.E."/>
            <person name="Karrer K.M."/>
            <person name="Sun L."/>
            <person name="Manning G."/>
            <person name="Elde N.C."/>
            <person name="Turkewitz A.P."/>
            <person name="Asai D.J."/>
            <person name="Wilkes D.E."/>
            <person name="Wang Y."/>
            <person name="Cai H."/>
            <person name="Collins K."/>
            <person name="Stewart B.A."/>
            <person name="Lee S.R."/>
            <person name="Wilamowska K."/>
            <person name="Weinberg Z."/>
            <person name="Ruzzo W.L."/>
            <person name="Wloga D."/>
            <person name="Gaertig J."/>
            <person name="Frankel J."/>
            <person name="Tsao C.-C."/>
            <person name="Gorovsky M.A."/>
            <person name="Keeling P.J."/>
            <person name="Waller R.F."/>
            <person name="Patron N.J."/>
            <person name="Cherry J.M."/>
            <person name="Stover N.A."/>
            <person name="Krieger C.J."/>
            <person name="del Toro C."/>
            <person name="Ryder H.F."/>
            <person name="Williamson S.C."/>
            <person name="Barbeau R.A."/>
            <person name="Hamilton E.P."/>
            <person name="Orias E."/>
        </authorList>
    </citation>
    <scope>NUCLEOTIDE SEQUENCE [LARGE SCALE GENOMIC DNA]</scope>
    <source>
        <strain evidence="11">SB210</strain>
    </source>
</reference>
<dbReference type="OrthoDB" id="541276at2759"/>
<keyword evidence="3" id="KW-0808">Transferase</keyword>
<keyword evidence="2" id="KW-0723">Serine/threonine-protein kinase</keyword>
<evidence type="ECO:0000256" key="3">
    <source>
        <dbReference type="ARBA" id="ARBA00022679"/>
    </source>
</evidence>
<dbReference type="RefSeq" id="XP_001017719.1">
    <property type="nucleotide sequence ID" value="XM_001017719.1"/>
</dbReference>
<dbReference type="EMBL" id="GG662663">
    <property type="protein sequence ID" value="EAR97474.1"/>
    <property type="molecule type" value="Genomic_DNA"/>
</dbReference>
<evidence type="ECO:0000256" key="2">
    <source>
        <dbReference type="ARBA" id="ARBA00022527"/>
    </source>
</evidence>
<protein>
    <recommendedName>
        <fullName evidence="1">non-specific serine/threonine protein kinase</fullName>
        <ecNumber evidence="1">2.7.11.1</ecNumber>
    </recommendedName>
</protein>
<keyword evidence="5 10" id="KW-0418">Kinase</keyword>
<dbReference type="AlphaFoldDB" id="I7MER9"/>
<evidence type="ECO:0000313" key="10">
    <source>
        <dbReference type="EMBL" id="EAR97474.1"/>
    </source>
</evidence>
<feature type="domain" description="Protein kinase" evidence="9">
    <location>
        <begin position="4"/>
        <end position="264"/>
    </location>
</feature>
<gene>
    <name evidence="10" type="ORF">TTHERM_00436240</name>
</gene>
<dbReference type="Gene3D" id="1.10.510.10">
    <property type="entry name" value="Transferase(Phosphotransferase) domain 1"/>
    <property type="match status" value="1"/>
</dbReference>
<dbReference type="GeneID" id="7822952"/>
<dbReference type="GO" id="GO:0004674">
    <property type="term" value="F:protein serine/threonine kinase activity"/>
    <property type="evidence" value="ECO:0007669"/>
    <property type="project" value="UniProtKB-KW"/>
</dbReference>
<dbReference type="InParanoid" id="I7MER9"/>
<dbReference type="Pfam" id="PF00069">
    <property type="entry name" value="Pkinase"/>
    <property type="match status" value="1"/>
</dbReference>
<dbReference type="SUPFAM" id="SSF56112">
    <property type="entry name" value="Protein kinase-like (PK-like)"/>
    <property type="match status" value="1"/>
</dbReference>
<dbReference type="PROSITE" id="PS00108">
    <property type="entry name" value="PROTEIN_KINASE_ST"/>
    <property type="match status" value="1"/>
</dbReference>
<dbReference type="GO" id="GO:0005524">
    <property type="term" value="F:ATP binding"/>
    <property type="evidence" value="ECO:0007669"/>
    <property type="project" value="UniProtKB-KW"/>
</dbReference>
<dbReference type="HOGENOM" id="CLU_000288_63_0_1"/>
<dbReference type="SMART" id="SM00220">
    <property type="entry name" value="S_TKc"/>
    <property type="match status" value="1"/>
</dbReference>
<dbReference type="GO" id="GO:0007165">
    <property type="term" value="P:signal transduction"/>
    <property type="evidence" value="ECO:0007669"/>
    <property type="project" value="TreeGrafter"/>
</dbReference>
<dbReference type="STRING" id="312017.I7MER9"/>
<evidence type="ECO:0000256" key="6">
    <source>
        <dbReference type="ARBA" id="ARBA00022840"/>
    </source>
</evidence>
<comment type="catalytic activity">
    <reaction evidence="8">
        <text>L-seryl-[protein] + ATP = O-phospho-L-seryl-[protein] + ADP + H(+)</text>
        <dbReference type="Rhea" id="RHEA:17989"/>
        <dbReference type="Rhea" id="RHEA-COMP:9863"/>
        <dbReference type="Rhea" id="RHEA-COMP:11604"/>
        <dbReference type="ChEBI" id="CHEBI:15378"/>
        <dbReference type="ChEBI" id="CHEBI:29999"/>
        <dbReference type="ChEBI" id="CHEBI:30616"/>
        <dbReference type="ChEBI" id="CHEBI:83421"/>
        <dbReference type="ChEBI" id="CHEBI:456216"/>
        <dbReference type="EC" id="2.7.11.1"/>
    </reaction>
</comment>
<dbReference type="InterPro" id="IPR000719">
    <property type="entry name" value="Prot_kinase_dom"/>
</dbReference>
<organism evidence="10 11">
    <name type="scientific">Tetrahymena thermophila (strain SB210)</name>
    <dbReference type="NCBI Taxonomy" id="312017"/>
    <lineage>
        <taxon>Eukaryota</taxon>
        <taxon>Sar</taxon>
        <taxon>Alveolata</taxon>
        <taxon>Ciliophora</taxon>
        <taxon>Intramacronucleata</taxon>
        <taxon>Oligohymenophorea</taxon>
        <taxon>Hymenostomatida</taxon>
        <taxon>Tetrahymenina</taxon>
        <taxon>Tetrahymenidae</taxon>
        <taxon>Tetrahymena</taxon>
    </lineage>
</organism>
<evidence type="ECO:0000256" key="5">
    <source>
        <dbReference type="ARBA" id="ARBA00022777"/>
    </source>
</evidence>
<comment type="catalytic activity">
    <reaction evidence="7">
        <text>L-threonyl-[protein] + ATP = O-phospho-L-threonyl-[protein] + ADP + H(+)</text>
        <dbReference type="Rhea" id="RHEA:46608"/>
        <dbReference type="Rhea" id="RHEA-COMP:11060"/>
        <dbReference type="Rhea" id="RHEA-COMP:11605"/>
        <dbReference type="ChEBI" id="CHEBI:15378"/>
        <dbReference type="ChEBI" id="CHEBI:30013"/>
        <dbReference type="ChEBI" id="CHEBI:30616"/>
        <dbReference type="ChEBI" id="CHEBI:61977"/>
        <dbReference type="ChEBI" id="CHEBI:456216"/>
        <dbReference type="EC" id="2.7.11.1"/>
    </reaction>
</comment>
<dbReference type="EC" id="2.7.11.1" evidence="1"/>
<evidence type="ECO:0000256" key="1">
    <source>
        <dbReference type="ARBA" id="ARBA00012513"/>
    </source>
</evidence>
<evidence type="ECO:0000259" key="9">
    <source>
        <dbReference type="PROSITE" id="PS50011"/>
    </source>
</evidence>
<keyword evidence="6" id="KW-0067">ATP-binding</keyword>
<name>I7MER9_TETTS</name>
<keyword evidence="11" id="KW-1185">Reference proteome</keyword>
<evidence type="ECO:0000256" key="7">
    <source>
        <dbReference type="ARBA" id="ARBA00047899"/>
    </source>
</evidence>
<dbReference type="PANTHER" id="PTHR43895:SF32">
    <property type="entry name" value="SERINE_THREONINE-PROTEIN KINASE CHK1"/>
    <property type="match status" value="1"/>
</dbReference>
<dbReference type="InterPro" id="IPR008271">
    <property type="entry name" value="Ser/Thr_kinase_AS"/>
</dbReference>
<dbReference type="PROSITE" id="PS50011">
    <property type="entry name" value="PROTEIN_KINASE_DOM"/>
    <property type="match status" value="1"/>
</dbReference>
<evidence type="ECO:0000313" key="11">
    <source>
        <dbReference type="Proteomes" id="UP000009168"/>
    </source>
</evidence>
<evidence type="ECO:0000256" key="8">
    <source>
        <dbReference type="ARBA" id="ARBA00048679"/>
    </source>
</evidence>
<dbReference type="InterPro" id="IPR011009">
    <property type="entry name" value="Kinase-like_dom_sf"/>
</dbReference>
<dbReference type="OMA" id="EIKMMQL"/>
<evidence type="ECO:0000256" key="4">
    <source>
        <dbReference type="ARBA" id="ARBA00022741"/>
    </source>
</evidence>
<dbReference type="eggNOG" id="KOG0583">
    <property type="taxonomic scope" value="Eukaryota"/>
</dbReference>